<feature type="transmembrane region" description="Helical" evidence="1">
    <location>
        <begin position="112"/>
        <end position="135"/>
    </location>
</feature>
<dbReference type="EMBL" id="UYRT01081271">
    <property type="protein sequence ID" value="VDN24178.1"/>
    <property type="molecule type" value="Genomic_DNA"/>
</dbReference>
<evidence type="ECO:0000313" key="3">
    <source>
        <dbReference type="Proteomes" id="UP000271098"/>
    </source>
</evidence>
<gene>
    <name evidence="2" type="ORF">GPUH_LOCUS14445</name>
</gene>
<feature type="transmembrane region" description="Helical" evidence="1">
    <location>
        <begin position="147"/>
        <end position="167"/>
    </location>
</feature>
<keyword evidence="1" id="KW-1133">Transmembrane helix</keyword>
<dbReference type="Proteomes" id="UP000271098">
    <property type="component" value="Unassembled WGS sequence"/>
</dbReference>
<feature type="transmembrane region" description="Helical" evidence="1">
    <location>
        <begin position="179"/>
        <end position="197"/>
    </location>
</feature>
<proteinExistence type="predicted"/>
<reference evidence="4" key="1">
    <citation type="submission" date="2016-06" db="UniProtKB">
        <authorList>
            <consortium name="WormBaseParasite"/>
        </authorList>
    </citation>
    <scope>IDENTIFICATION</scope>
</reference>
<dbReference type="AlphaFoldDB" id="A0A183E0F4"/>
<accession>A0A183E0F4</accession>
<organism evidence="4">
    <name type="scientific">Gongylonema pulchrum</name>
    <dbReference type="NCBI Taxonomy" id="637853"/>
    <lineage>
        <taxon>Eukaryota</taxon>
        <taxon>Metazoa</taxon>
        <taxon>Ecdysozoa</taxon>
        <taxon>Nematoda</taxon>
        <taxon>Chromadorea</taxon>
        <taxon>Rhabditida</taxon>
        <taxon>Spirurina</taxon>
        <taxon>Spiruromorpha</taxon>
        <taxon>Spiruroidea</taxon>
        <taxon>Gongylonematidae</taxon>
        <taxon>Gongylonema</taxon>
    </lineage>
</organism>
<evidence type="ECO:0000313" key="4">
    <source>
        <dbReference type="WBParaSite" id="GPUH_0001446401-mRNA-1"/>
    </source>
</evidence>
<evidence type="ECO:0000256" key="1">
    <source>
        <dbReference type="SAM" id="Phobius"/>
    </source>
</evidence>
<reference evidence="2 3" key="2">
    <citation type="submission" date="2018-11" db="EMBL/GenBank/DDBJ databases">
        <authorList>
            <consortium name="Pathogen Informatics"/>
        </authorList>
    </citation>
    <scope>NUCLEOTIDE SEQUENCE [LARGE SCALE GENOMIC DNA]</scope>
</reference>
<keyword evidence="1" id="KW-0812">Transmembrane</keyword>
<protein>
    <submittedName>
        <fullName evidence="4">G_PROTEIN_RECEP_F1_2 domain-containing protein</fullName>
    </submittedName>
</protein>
<feature type="transmembrane region" description="Helical" evidence="1">
    <location>
        <begin position="70"/>
        <end position="91"/>
    </location>
</feature>
<sequence>MCNVQLFICAAGIVCGLYVILLGIFKIRRETFKWYSLNILVAYCITMCCKIAVLLQLGSPRAMARLLAFASSWSFSLVRFTMLCSLLEIYCIYSFRNSRLSRLYDRVWPPRLIVHIAGLSLSVFVVGAFYFQPILHVAVTTYCLTTIIVYLISVVILCIVICTIYYYRKGKHKPLTKHLWLPLFFFLPVTLIDLPTATTAGCLILENYGVTIPDTVYFIGTYSRLVNSVNFQCTSKDLKQISGQNTTGSNLHDYSSAIVS</sequence>
<keyword evidence="3" id="KW-1185">Reference proteome</keyword>
<evidence type="ECO:0000313" key="2">
    <source>
        <dbReference type="EMBL" id="VDN24178.1"/>
    </source>
</evidence>
<name>A0A183E0F4_9BILA</name>
<feature type="transmembrane region" description="Helical" evidence="1">
    <location>
        <begin position="37"/>
        <end position="58"/>
    </location>
</feature>
<feature type="transmembrane region" description="Helical" evidence="1">
    <location>
        <begin position="6"/>
        <end position="25"/>
    </location>
</feature>
<dbReference type="WBParaSite" id="GPUH_0001446401-mRNA-1">
    <property type="protein sequence ID" value="GPUH_0001446401-mRNA-1"/>
    <property type="gene ID" value="GPUH_0001446401"/>
</dbReference>
<keyword evidence="1" id="KW-0472">Membrane</keyword>